<feature type="compositionally biased region" description="Basic and acidic residues" evidence="1">
    <location>
        <begin position="8"/>
        <end position="20"/>
    </location>
</feature>
<dbReference type="RefSeq" id="XP_064666484.1">
    <property type="nucleotide sequence ID" value="XM_064815978.1"/>
</dbReference>
<evidence type="ECO:0000313" key="2">
    <source>
        <dbReference type="EMBL" id="KAK4108914.1"/>
    </source>
</evidence>
<dbReference type="AlphaFoldDB" id="A0AAN6T9E4"/>
<name>A0AAN6T9E4_9PEZI</name>
<keyword evidence="3" id="KW-1185">Reference proteome</keyword>
<proteinExistence type="predicted"/>
<reference evidence="2" key="2">
    <citation type="submission" date="2023-05" db="EMBL/GenBank/DDBJ databases">
        <authorList>
            <consortium name="Lawrence Berkeley National Laboratory"/>
            <person name="Steindorff A."/>
            <person name="Hensen N."/>
            <person name="Bonometti L."/>
            <person name="Westerberg I."/>
            <person name="Brannstrom I.O."/>
            <person name="Guillou S."/>
            <person name="Cros-Aarteil S."/>
            <person name="Calhoun S."/>
            <person name="Haridas S."/>
            <person name="Kuo A."/>
            <person name="Mondo S."/>
            <person name="Pangilinan J."/>
            <person name="Riley R."/>
            <person name="Labutti K."/>
            <person name="Andreopoulos B."/>
            <person name="Lipzen A."/>
            <person name="Chen C."/>
            <person name="Yanf M."/>
            <person name="Daum C."/>
            <person name="Ng V."/>
            <person name="Clum A."/>
            <person name="Ohm R."/>
            <person name="Martin F."/>
            <person name="Silar P."/>
            <person name="Natvig D."/>
            <person name="Lalanne C."/>
            <person name="Gautier V."/>
            <person name="Ament-Velasquez S.L."/>
            <person name="Kruys A."/>
            <person name="Hutchinson M.I."/>
            <person name="Powell A.J."/>
            <person name="Barry K."/>
            <person name="Miller A.N."/>
            <person name="Grigoriev I.V."/>
            <person name="Debuchy R."/>
            <person name="Gladieux P."/>
            <person name="Thoren M.H."/>
            <person name="Johannesson H."/>
        </authorList>
    </citation>
    <scope>NUCLEOTIDE SEQUENCE</scope>
    <source>
        <strain evidence="2">CBS 508.74</strain>
    </source>
</reference>
<evidence type="ECO:0000313" key="3">
    <source>
        <dbReference type="Proteomes" id="UP001302812"/>
    </source>
</evidence>
<gene>
    <name evidence="2" type="ORF">N656DRAFT_783560</name>
</gene>
<accession>A0AAN6T9E4</accession>
<organism evidence="2 3">
    <name type="scientific">Canariomyces notabilis</name>
    <dbReference type="NCBI Taxonomy" id="2074819"/>
    <lineage>
        <taxon>Eukaryota</taxon>
        <taxon>Fungi</taxon>
        <taxon>Dikarya</taxon>
        <taxon>Ascomycota</taxon>
        <taxon>Pezizomycotina</taxon>
        <taxon>Sordariomycetes</taxon>
        <taxon>Sordariomycetidae</taxon>
        <taxon>Sordariales</taxon>
        <taxon>Chaetomiaceae</taxon>
        <taxon>Canariomyces</taxon>
    </lineage>
</organism>
<feature type="region of interest" description="Disordered" evidence="1">
    <location>
        <begin position="1"/>
        <end position="26"/>
    </location>
</feature>
<protein>
    <submittedName>
        <fullName evidence="2">Uncharacterized protein</fullName>
    </submittedName>
</protein>
<sequence>MSVMELPFESRRHSSPPDRPIHRRSSSLSAAAALQFVSCQHRAVAGHTLQPLSAYSILLRPELFDIQGLPSPFMPGCCVLMSILSYSTYFSAFFLPPSM</sequence>
<reference evidence="2" key="1">
    <citation type="journal article" date="2023" name="Mol. Phylogenet. Evol.">
        <title>Genome-scale phylogeny and comparative genomics of the fungal order Sordariales.</title>
        <authorList>
            <person name="Hensen N."/>
            <person name="Bonometti L."/>
            <person name="Westerberg I."/>
            <person name="Brannstrom I.O."/>
            <person name="Guillou S."/>
            <person name="Cros-Aarteil S."/>
            <person name="Calhoun S."/>
            <person name="Haridas S."/>
            <person name="Kuo A."/>
            <person name="Mondo S."/>
            <person name="Pangilinan J."/>
            <person name="Riley R."/>
            <person name="LaButti K."/>
            <person name="Andreopoulos B."/>
            <person name="Lipzen A."/>
            <person name="Chen C."/>
            <person name="Yan M."/>
            <person name="Daum C."/>
            <person name="Ng V."/>
            <person name="Clum A."/>
            <person name="Steindorff A."/>
            <person name="Ohm R.A."/>
            <person name="Martin F."/>
            <person name="Silar P."/>
            <person name="Natvig D.O."/>
            <person name="Lalanne C."/>
            <person name="Gautier V."/>
            <person name="Ament-Velasquez S.L."/>
            <person name="Kruys A."/>
            <person name="Hutchinson M.I."/>
            <person name="Powell A.J."/>
            <person name="Barry K."/>
            <person name="Miller A.N."/>
            <person name="Grigoriev I.V."/>
            <person name="Debuchy R."/>
            <person name="Gladieux P."/>
            <person name="Hiltunen Thoren M."/>
            <person name="Johannesson H."/>
        </authorList>
    </citation>
    <scope>NUCLEOTIDE SEQUENCE</scope>
    <source>
        <strain evidence="2">CBS 508.74</strain>
    </source>
</reference>
<comment type="caution">
    <text evidence="2">The sequence shown here is derived from an EMBL/GenBank/DDBJ whole genome shotgun (WGS) entry which is preliminary data.</text>
</comment>
<dbReference type="EMBL" id="MU853359">
    <property type="protein sequence ID" value="KAK4108914.1"/>
    <property type="molecule type" value="Genomic_DNA"/>
</dbReference>
<dbReference type="GeneID" id="89940103"/>
<evidence type="ECO:0000256" key="1">
    <source>
        <dbReference type="SAM" id="MobiDB-lite"/>
    </source>
</evidence>
<dbReference type="Proteomes" id="UP001302812">
    <property type="component" value="Unassembled WGS sequence"/>
</dbReference>